<protein>
    <submittedName>
        <fullName evidence="5">Uncharacterized protein</fullName>
    </submittedName>
</protein>
<name>A0A0L8FJK9_OCTBM</name>
<dbReference type="InterPro" id="IPR001680">
    <property type="entry name" value="WD40_rpt"/>
</dbReference>
<sequence>MLNVVSLVLKMAAYIENLQDVFKNCDKIKDILAHSAKVHSVAWSCDGRKLASGSFDKTVSIFSLDRDRLNKDFTFRGHGDSVDQLCWHPSNPDHLVTASGDKTVRIWDARINKSVATVNTRGENINICWSPDGSTIAVGNKEDLVTFIDARTHRSRAEEQFKFEVNEISWNNEGDLFFLTSGQGSIHILSYPDLKLQYVLNAHPANCICIEFDPTGSYFATGSADALVSLWDVDQLVCVRTFARLDWPVRTLSFSYDGKMLATASEDLVIDIAEVETGQKVTEIPCETPTFTVAWHPKRYLLAFACDDKHDRGDRDSGMVKVFGFPNDS</sequence>
<feature type="repeat" description="WD" evidence="4">
    <location>
        <begin position="75"/>
        <end position="117"/>
    </location>
</feature>
<accession>A0A0L8FJK9</accession>
<evidence type="ECO:0000256" key="1">
    <source>
        <dbReference type="ARBA" id="ARBA00022574"/>
    </source>
</evidence>
<dbReference type="InterPro" id="IPR040132">
    <property type="entry name" value="Tex1/THOC3"/>
</dbReference>
<dbReference type="InterPro" id="IPR020472">
    <property type="entry name" value="WD40_PAC1"/>
</dbReference>
<evidence type="ECO:0000313" key="5">
    <source>
        <dbReference type="EMBL" id="KOF64352.1"/>
    </source>
</evidence>
<dbReference type="Gene3D" id="2.130.10.10">
    <property type="entry name" value="YVTN repeat-like/Quinoprotein amine dehydrogenase"/>
    <property type="match status" value="2"/>
</dbReference>
<dbReference type="PANTHER" id="PTHR22839">
    <property type="entry name" value="THO COMPLEX SUBUNIT 3 THO3"/>
    <property type="match status" value="1"/>
</dbReference>
<dbReference type="SUPFAM" id="SSF50978">
    <property type="entry name" value="WD40 repeat-like"/>
    <property type="match status" value="1"/>
</dbReference>
<dbReference type="OrthoDB" id="340259at2759"/>
<dbReference type="GO" id="GO:0006406">
    <property type="term" value="P:mRNA export from nucleus"/>
    <property type="evidence" value="ECO:0007669"/>
    <property type="project" value="InterPro"/>
</dbReference>
<feature type="repeat" description="WD" evidence="4">
    <location>
        <begin position="31"/>
        <end position="72"/>
    </location>
</feature>
<keyword evidence="2" id="KW-0677">Repeat</keyword>
<dbReference type="STRING" id="37653.A0A0L8FJK9"/>
<evidence type="ECO:0000256" key="3">
    <source>
        <dbReference type="ARBA" id="ARBA00046343"/>
    </source>
</evidence>
<gene>
    <name evidence="5" type="ORF">OCBIM_22017480mg</name>
</gene>
<dbReference type="GO" id="GO:0000445">
    <property type="term" value="C:THO complex part of transcription export complex"/>
    <property type="evidence" value="ECO:0007669"/>
    <property type="project" value="TreeGrafter"/>
</dbReference>
<dbReference type="OMA" id="WNADGRH"/>
<dbReference type="PANTHER" id="PTHR22839:SF0">
    <property type="entry name" value="THO COMPLEX SUBUNIT 3"/>
    <property type="match status" value="1"/>
</dbReference>
<dbReference type="FunFam" id="2.130.10.10:FF:000300">
    <property type="entry name" value="THO complex subunit 3"/>
    <property type="match status" value="1"/>
</dbReference>
<dbReference type="InterPro" id="IPR015943">
    <property type="entry name" value="WD40/YVTN_repeat-like_dom_sf"/>
</dbReference>
<keyword evidence="1 4" id="KW-0853">WD repeat</keyword>
<dbReference type="SMART" id="SM00320">
    <property type="entry name" value="WD40"/>
    <property type="match status" value="7"/>
</dbReference>
<dbReference type="EMBL" id="KQ430313">
    <property type="protein sequence ID" value="KOF64352.1"/>
    <property type="molecule type" value="Genomic_DNA"/>
</dbReference>
<evidence type="ECO:0000256" key="2">
    <source>
        <dbReference type="ARBA" id="ARBA00022737"/>
    </source>
</evidence>
<dbReference type="AlphaFoldDB" id="A0A0L8FJK9"/>
<dbReference type="InterPro" id="IPR036322">
    <property type="entry name" value="WD40_repeat_dom_sf"/>
</dbReference>
<dbReference type="PROSITE" id="PS50294">
    <property type="entry name" value="WD_REPEATS_REGION"/>
    <property type="match status" value="3"/>
</dbReference>
<dbReference type="FunFam" id="2.130.10.10:FF:001007">
    <property type="entry name" value="THO complex subunit 3"/>
    <property type="match status" value="1"/>
</dbReference>
<dbReference type="PRINTS" id="PR00320">
    <property type="entry name" value="GPROTEINBRPT"/>
</dbReference>
<dbReference type="CDD" id="cd00200">
    <property type="entry name" value="WD40"/>
    <property type="match status" value="1"/>
</dbReference>
<organism evidence="5">
    <name type="scientific">Octopus bimaculoides</name>
    <name type="common">California two-spotted octopus</name>
    <dbReference type="NCBI Taxonomy" id="37653"/>
    <lineage>
        <taxon>Eukaryota</taxon>
        <taxon>Metazoa</taxon>
        <taxon>Spiralia</taxon>
        <taxon>Lophotrochozoa</taxon>
        <taxon>Mollusca</taxon>
        <taxon>Cephalopoda</taxon>
        <taxon>Coleoidea</taxon>
        <taxon>Octopodiformes</taxon>
        <taxon>Octopoda</taxon>
        <taxon>Incirrata</taxon>
        <taxon>Octopodidae</taxon>
        <taxon>Octopus</taxon>
    </lineage>
</organism>
<feature type="repeat" description="WD" evidence="4">
    <location>
        <begin position="200"/>
        <end position="241"/>
    </location>
</feature>
<proteinExistence type="inferred from homology"/>
<dbReference type="Pfam" id="PF25174">
    <property type="entry name" value="Beta-prop_THOC3"/>
    <property type="match status" value="1"/>
</dbReference>
<dbReference type="PROSITE" id="PS50082">
    <property type="entry name" value="WD_REPEATS_2"/>
    <property type="match status" value="3"/>
</dbReference>
<evidence type="ECO:0000256" key="4">
    <source>
        <dbReference type="PROSITE-ProRule" id="PRU00221"/>
    </source>
</evidence>
<comment type="similarity">
    <text evidence="3">Belongs to the THOC3 family.</text>
</comment>
<reference evidence="5" key="1">
    <citation type="submission" date="2015-07" db="EMBL/GenBank/DDBJ databases">
        <title>MeaNS - Measles Nucleotide Surveillance Program.</title>
        <authorList>
            <person name="Tran T."/>
            <person name="Druce J."/>
        </authorList>
    </citation>
    <scope>NUCLEOTIDE SEQUENCE</scope>
    <source>
        <strain evidence="5">UCB-OBI-ISO-001</strain>
        <tissue evidence="5">Gonad</tissue>
    </source>
</reference>